<evidence type="ECO:0000313" key="1">
    <source>
        <dbReference type="EMBL" id="KAJ7540758.1"/>
    </source>
</evidence>
<sequence>MRFFQNEGSLKVHEDRHFESFKQWRKSVCNLCGVVWHNEADYTLSPENLNFQDETKTVGSCSRDISNGVGQTSHCTINEGYCSKSEYDNSSCSDLDGCSSSSGTEVGSLSQRAVIALGITEHNELTTPAEYRQGCLSLWKTFSVGRQSSLPLNSRAKSLLLNSADKLAVGTIKNSSPLRSDVFLDSKSLSSMQHKCVTPFRCFTYAQISSATNSFHPDNLVGKGGYAEVYKGSLPNGQLVAVKRLTKGESEDLKERAFLTELGIIVHVSHPNASSLIGFCIEGGMHLVFPFLPLGSLSSSLHGPKAQTLEWPIRYKVAVGVARGLHYLHKCCQRRIIHRDIKASNILLGPDYEPQISDFGLAKWLPAQWTHHTVTAIEGTYGYTAPEYSMHGIVDEKTDVFAFGILLLELVTGRRPVASCKQNTLVWAQPFLETCNVEELVDHRLCGVYDSHELQRILITAAMCVRQSAIWRPCMTKVLKLLMDAGIDQESPNQ</sequence>
<dbReference type="EMBL" id="CM055101">
    <property type="protein sequence ID" value="KAJ7540758.1"/>
    <property type="molecule type" value="Genomic_DNA"/>
</dbReference>
<evidence type="ECO:0000313" key="2">
    <source>
        <dbReference type="Proteomes" id="UP001162992"/>
    </source>
</evidence>
<accession>A0ACC2CFR2</accession>
<dbReference type="Proteomes" id="UP001162992">
    <property type="component" value="Chromosome 10"/>
</dbReference>
<proteinExistence type="predicted"/>
<keyword evidence="2" id="KW-1185">Reference proteome</keyword>
<comment type="caution">
    <text evidence="1">The sequence shown here is derived from an EMBL/GenBank/DDBJ whole genome shotgun (WGS) entry which is preliminary data.</text>
</comment>
<reference evidence="2" key="1">
    <citation type="journal article" date="2024" name="Proc. Natl. Acad. Sci. U.S.A.">
        <title>Extraordinary preservation of gene collinearity over three hundred million years revealed in homosporous lycophytes.</title>
        <authorList>
            <person name="Li C."/>
            <person name="Wickell D."/>
            <person name="Kuo L.Y."/>
            <person name="Chen X."/>
            <person name="Nie B."/>
            <person name="Liao X."/>
            <person name="Peng D."/>
            <person name="Ji J."/>
            <person name="Jenkins J."/>
            <person name="Williams M."/>
            <person name="Shu S."/>
            <person name="Plott C."/>
            <person name="Barry K."/>
            <person name="Rajasekar S."/>
            <person name="Grimwood J."/>
            <person name="Han X."/>
            <person name="Sun S."/>
            <person name="Hou Z."/>
            <person name="He W."/>
            <person name="Dai G."/>
            <person name="Sun C."/>
            <person name="Schmutz J."/>
            <person name="Leebens-Mack J.H."/>
            <person name="Li F.W."/>
            <person name="Wang L."/>
        </authorList>
    </citation>
    <scope>NUCLEOTIDE SEQUENCE [LARGE SCALE GENOMIC DNA]</scope>
    <source>
        <strain evidence="2">cv. PW_Plant_1</strain>
    </source>
</reference>
<name>A0ACC2CFR2_DIPCM</name>
<organism evidence="1 2">
    <name type="scientific">Diphasiastrum complanatum</name>
    <name type="common">Issler's clubmoss</name>
    <name type="synonym">Lycopodium complanatum</name>
    <dbReference type="NCBI Taxonomy" id="34168"/>
    <lineage>
        <taxon>Eukaryota</taxon>
        <taxon>Viridiplantae</taxon>
        <taxon>Streptophyta</taxon>
        <taxon>Embryophyta</taxon>
        <taxon>Tracheophyta</taxon>
        <taxon>Lycopodiopsida</taxon>
        <taxon>Lycopodiales</taxon>
        <taxon>Lycopodiaceae</taxon>
        <taxon>Lycopodioideae</taxon>
        <taxon>Diphasiastrum</taxon>
    </lineage>
</organism>
<gene>
    <name evidence="1" type="ORF">O6H91_10G029300</name>
</gene>
<protein>
    <submittedName>
        <fullName evidence="1">Uncharacterized protein</fullName>
    </submittedName>
</protein>